<evidence type="ECO:0000313" key="2">
    <source>
        <dbReference type="Proteomes" id="UP001610334"/>
    </source>
</evidence>
<dbReference type="EMBL" id="JBFXLT010000021">
    <property type="protein sequence ID" value="KAL2816704.1"/>
    <property type="molecule type" value="Genomic_DNA"/>
</dbReference>
<name>A0ABR4HNG4_9EURO</name>
<keyword evidence="2" id="KW-1185">Reference proteome</keyword>
<accession>A0ABR4HNG4</accession>
<sequence length="82" mass="9168">MSDPSIKKSKPVVLSANNIYALPIESFDDPTRGEVTWRTLFTHPQTPTSDLSARIAMCHPRSSYLLTTMPRLRSTTFSRDAG</sequence>
<organism evidence="1 2">
    <name type="scientific">Aspergillus granulosus</name>
    <dbReference type="NCBI Taxonomy" id="176169"/>
    <lineage>
        <taxon>Eukaryota</taxon>
        <taxon>Fungi</taxon>
        <taxon>Dikarya</taxon>
        <taxon>Ascomycota</taxon>
        <taxon>Pezizomycotina</taxon>
        <taxon>Eurotiomycetes</taxon>
        <taxon>Eurotiomycetidae</taxon>
        <taxon>Eurotiales</taxon>
        <taxon>Aspergillaceae</taxon>
        <taxon>Aspergillus</taxon>
        <taxon>Aspergillus subgen. Nidulantes</taxon>
    </lineage>
</organism>
<proteinExistence type="predicted"/>
<gene>
    <name evidence="1" type="ORF">BJX63DRAFT_387136</name>
</gene>
<dbReference type="Proteomes" id="UP001610334">
    <property type="component" value="Unassembled WGS sequence"/>
</dbReference>
<comment type="caution">
    <text evidence="1">The sequence shown here is derived from an EMBL/GenBank/DDBJ whole genome shotgun (WGS) entry which is preliminary data.</text>
</comment>
<protein>
    <submittedName>
        <fullName evidence="1">Uncharacterized protein</fullName>
    </submittedName>
</protein>
<reference evidence="1 2" key="1">
    <citation type="submission" date="2024-07" db="EMBL/GenBank/DDBJ databases">
        <title>Section-level genome sequencing and comparative genomics of Aspergillus sections Usti and Cavernicolus.</title>
        <authorList>
            <consortium name="Lawrence Berkeley National Laboratory"/>
            <person name="Nybo J.L."/>
            <person name="Vesth T.C."/>
            <person name="Theobald S."/>
            <person name="Frisvad J.C."/>
            <person name="Larsen T.O."/>
            <person name="Kjaerboelling I."/>
            <person name="Rothschild-Mancinelli K."/>
            <person name="Lyhne E.K."/>
            <person name="Kogle M.E."/>
            <person name="Barry K."/>
            <person name="Clum A."/>
            <person name="Na H."/>
            <person name="Ledsgaard L."/>
            <person name="Lin J."/>
            <person name="Lipzen A."/>
            <person name="Kuo A."/>
            <person name="Riley R."/>
            <person name="Mondo S."/>
            <person name="Labutti K."/>
            <person name="Haridas S."/>
            <person name="Pangalinan J."/>
            <person name="Salamov A.A."/>
            <person name="Simmons B.A."/>
            <person name="Magnuson J.K."/>
            <person name="Chen J."/>
            <person name="Drula E."/>
            <person name="Henrissat B."/>
            <person name="Wiebenga A."/>
            <person name="Lubbers R.J."/>
            <person name="Gomes A.C."/>
            <person name="Makela M.R."/>
            <person name="Stajich J."/>
            <person name="Grigoriev I.V."/>
            <person name="Mortensen U.H."/>
            <person name="De Vries R.P."/>
            <person name="Baker S.E."/>
            <person name="Andersen M.R."/>
        </authorList>
    </citation>
    <scope>NUCLEOTIDE SEQUENCE [LARGE SCALE GENOMIC DNA]</scope>
    <source>
        <strain evidence="1 2">CBS 588.65</strain>
    </source>
</reference>
<evidence type="ECO:0000313" key="1">
    <source>
        <dbReference type="EMBL" id="KAL2816704.1"/>
    </source>
</evidence>